<dbReference type="HOGENOM" id="CLU_063199_1_1_12"/>
<evidence type="ECO:0000256" key="6">
    <source>
        <dbReference type="SAM" id="Phobius"/>
    </source>
</evidence>
<feature type="transmembrane region" description="Helical" evidence="6">
    <location>
        <begin position="136"/>
        <end position="155"/>
    </location>
</feature>
<evidence type="ECO:0000256" key="1">
    <source>
        <dbReference type="ARBA" id="ARBA00004651"/>
    </source>
</evidence>
<dbReference type="EMBL" id="CP006939">
    <property type="protein sequence ID" value="AHC16761.1"/>
    <property type="molecule type" value="Genomic_DNA"/>
</dbReference>
<dbReference type="Pfam" id="PF10035">
    <property type="entry name" value="DUF2179"/>
    <property type="match status" value="1"/>
</dbReference>
<evidence type="ECO:0000256" key="3">
    <source>
        <dbReference type="ARBA" id="ARBA00022692"/>
    </source>
</evidence>
<evidence type="ECO:0000313" key="9">
    <source>
        <dbReference type="Proteomes" id="UP000018680"/>
    </source>
</evidence>
<feature type="domain" description="DUF2179" evidence="7">
    <location>
        <begin position="254"/>
        <end position="308"/>
    </location>
</feature>
<comment type="subcellular location">
    <subcellularLocation>
        <location evidence="1">Cell membrane</location>
        <topology evidence="1">Multi-pass membrane protein</topology>
    </subcellularLocation>
</comment>
<dbReference type="Proteomes" id="UP000018680">
    <property type="component" value="Chromosome"/>
</dbReference>
<keyword evidence="5 6" id="KW-0472">Membrane</keyword>
<name>V5WNT3_9SPIO</name>
<dbReference type="InterPro" id="IPR051461">
    <property type="entry name" value="UPF0750_membrane"/>
</dbReference>
<evidence type="ECO:0000259" key="7">
    <source>
        <dbReference type="Pfam" id="PF10035"/>
    </source>
</evidence>
<evidence type="ECO:0000256" key="2">
    <source>
        <dbReference type="ARBA" id="ARBA00022475"/>
    </source>
</evidence>
<dbReference type="GO" id="GO:0005886">
    <property type="term" value="C:plasma membrane"/>
    <property type="evidence" value="ECO:0007669"/>
    <property type="project" value="UniProtKB-SubCell"/>
</dbReference>
<dbReference type="CDD" id="cd16380">
    <property type="entry name" value="YitT_C"/>
    <property type="match status" value="1"/>
</dbReference>
<dbReference type="OrthoDB" id="3180973at2"/>
<gene>
    <name evidence="8" type="ORF">L21SP2_3423</name>
</gene>
<reference evidence="8 9" key="1">
    <citation type="journal article" date="2015" name="Stand. Genomic Sci.">
        <title>Complete genome sequence and description of Salinispira pacifica gen. nov., sp. nov., a novel spirochaete isolated form a hypersaline microbial mat.</title>
        <authorList>
            <person name="Ben Hania W."/>
            <person name="Joseph M."/>
            <person name="Schumann P."/>
            <person name="Bunk B."/>
            <person name="Fiebig A."/>
            <person name="Sproer C."/>
            <person name="Klenk H.P."/>
            <person name="Fardeau M.L."/>
            <person name="Spring S."/>
        </authorList>
    </citation>
    <scope>NUCLEOTIDE SEQUENCE [LARGE SCALE GENOMIC DNA]</scope>
    <source>
        <strain evidence="8 9">L21-RPul-D2</strain>
    </source>
</reference>
<dbReference type="RefSeq" id="WP_024269649.1">
    <property type="nucleotide sequence ID" value="NC_023035.1"/>
</dbReference>
<keyword evidence="4 6" id="KW-1133">Transmembrane helix</keyword>
<dbReference type="PANTHER" id="PTHR33545">
    <property type="entry name" value="UPF0750 MEMBRANE PROTEIN YITT-RELATED"/>
    <property type="match status" value="1"/>
</dbReference>
<dbReference type="Pfam" id="PF02588">
    <property type="entry name" value="YitT_membrane"/>
    <property type="match status" value="2"/>
</dbReference>
<keyword evidence="3 6" id="KW-0812">Transmembrane</keyword>
<dbReference type="InterPro" id="IPR015867">
    <property type="entry name" value="N-reg_PII/ATP_PRibTrfase_C"/>
</dbReference>
<accession>V5WNT3</accession>
<dbReference type="KEGG" id="slr:L21SP2_3423"/>
<dbReference type="PATRIC" id="fig|1307761.3.peg.3412"/>
<evidence type="ECO:0000313" key="8">
    <source>
        <dbReference type="EMBL" id="AHC16761.1"/>
    </source>
</evidence>
<organism evidence="8 9">
    <name type="scientific">Salinispira pacifica</name>
    <dbReference type="NCBI Taxonomy" id="1307761"/>
    <lineage>
        <taxon>Bacteria</taxon>
        <taxon>Pseudomonadati</taxon>
        <taxon>Spirochaetota</taxon>
        <taxon>Spirochaetia</taxon>
        <taxon>Spirochaetales</taxon>
        <taxon>Spirochaetaceae</taxon>
        <taxon>Salinispira</taxon>
    </lineage>
</organism>
<evidence type="ECO:0000256" key="4">
    <source>
        <dbReference type="ARBA" id="ARBA00022989"/>
    </source>
</evidence>
<protein>
    <recommendedName>
        <fullName evidence="7">DUF2179 domain-containing protein</fullName>
    </recommendedName>
</protein>
<keyword evidence="2" id="KW-1003">Cell membrane</keyword>
<dbReference type="InterPro" id="IPR003740">
    <property type="entry name" value="YitT"/>
</dbReference>
<dbReference type="AlphaFoldDB" id="V5WNT3"/>
<feature type="transmembrane region" description="Helical" evidence="6">
    <location>
        <begin position="182"/>
        <end position="209"/>
    </location>
</feature>
<sequence length="320" mass="35273">MKLNMQKTGPFIRQTIGIVVGSLIFGIALSWFLLPYKIAPGGVGGLSQIFFHLFGWNAGFVMMMMNIPLWILGIWLVGRQFGLGTFIGFFMSSAMTDLVSPRKLYEMGILTEMIERYNTVDGVMKASTEWAMTDDIFLAAIAGSMLLGVGLGLIFKSKASTGGTDVPVAIMKKYMGISIGNGYLIIETLIILIIGVVFANLNIIIWSYFGLYLSAKFTDMVTEGISRVKTATIICSGPEAEERIKNRIYNELDRGVTFLNGRGSWSGEEKNLIFVAFGIQQASTLKAIAHQEDPDVFMIMNDVRDVIGFGFKSREINLGD</sequence>
<dbReference type="eggNOG" id="COG1284">
    <property type="taxonomic scope" value="Bacteria"/>
</dbReference>
<proteinExistence type="predicted"/>
<dbReference type="PANTHER" id="PTHR33545:SF9">
    <property type="entry name" value="UPF0750 MEMBRANE PROTEIN YITE"/>
    <property type="match status" value="1"/>
</dbReference>
<dbReference type="PIRSF" id="PIRSF006483">
    <property type="entry name" value="Membrane_protein_YitT"/>
    <property type="match status" value="1"/>
</dbReference>
<evidence type="ECO:0000256" key="5">
    <source>
        <dbReference type="ARBA" id="ARBA00023136"/>
    </source>
</evidence>
<dbReference type="Gene3D" id="3.30.70.120">
    <property type="match status" value="1"/>
</dbReference>
<dbReference type="InterPro" id="IPR019264">
    <property type="entry name" value="DUF2179"/>
</dbReference>
<dbReference type="STRING" id="1307761.L21SP2_3423"/>
<feature type="transmembrane region" description="Helical" evidence="6">
    <location>
        <begin position="12"/>
        <end position="34"/>
    </location>
</feature>
<keyword evidence="9" id="KW-1185">Reference proteome</keyword>